<reference evidence="1 2" key="1">
    <citation type="journal article" date="2018" name="Front. Microbiol.">
        <title>Genome Sequencing of Streptomyces atratus SCSIOZH16 and Activation Production of Nocardamine via Metabolic Engineering.</title>
        <authorList>
            <person name="Li Y."/>
            <person name="Zhang C."/>
            <person name="Liu C."/>
            <person name="Ju J."/>
            <person name="Ma J."/>
        </authorList>
    </citation>
    <scope>NUCLEOTIDE SEQUENCE [LARGE SCALE GENOMIC DNA]</scope>
    <source>
        <strain evidence="1 2">SCSIO_ZH16</strain>
    </source>
</reference>
<dbReference type="AlphaFoldDB" id="A0A2Z5JLB0"/>
<accession>A0A2Z5JLB0</accession>
<dbReference type="KEGG" id="sata:C5746_33780"/>
<dbReference type="EMBL" id="CP027306">
    <property type="protein sequence ID" value="AXE81102.1"/>
    <property type="molecule type" value="Genomic_DNA"/>
</dbReference>
<evidence type="ECO:0000313" key="2">
    <source>
        <dbReference type="Proteomes" id="UP000252698"/>
    </source>
</evidence>
<evidence type="ECO:0000313" key="1">
    <source>
        <dbReference type="EMBL" id="AXE81102.1"/>
    </source>
</evidence>
<sequence length="103" mass="10761">MPVRTVTEHCGPDGVAAVAVRGPVRRVLHSSGYDGVPHPVRAPFCSGSLLPSTRSAAAECAELRVWPVDEVLATFRFRAVEEIGLDVDPVEAGGDSGAMAHVA</sequence>
<protein>
    <submittedName>
        <fullName evidence="1">Uncharacterized protein</fullName>
    </submittedName>
</protein>
<dbReference type="Proteomes" id="UP000252698">
    <property type="component" value="Chromosome"/>
</dbReference>
<proteinExistence type="predicted"/>
<name>A0A2Z5JLB0_STRAR</name>
<gene>
    <name evidence="1" type="ORF">C5746_33780</name>
</gene>
<organism evidence="1 2">
    <name type="scientific">Streptomyces atratus</name>
    <dbReference type="NCBI Taxonomy" id="1893"/>
    <lineage>
        <taxon>Bacteria</taxon>
        <taxon>Bacillati</taxon>
        <taxon>Actinomycetota</taxon>
        <taxon>Actinomycetes</taxon>
        <taxon>Kitasatosporales</taxon>
        <taxon>Streptomycetaceae</taxon>
        <taxon>Streptomyces</taxon>
    </lineage>
</organism>